<dbReference type="Proteomes" id="UP001049176">
    <property type="component" value="Chromosome 8"/>
</dbReference>
<dbReference type="SUPFAM" id="SSF54695">
    <property type="entry name" value="POZ domain"/>
    <property type="match status" value="1"/>
</dbReference>
<keyword evidence="3" id="KW-1185">Reference proteome</keyword>
<feature type="domain" description="BTB" evidence="1">
    <location>
        <begin position="16"/>
        <end position="92"/>
    </location>
</feature>
<evidence type="ECO:0000313" key="2">
    <source>
        <dbReference type="EMBL" id="KAG7088286.1"/>
    </source>
</evidence>
<evidence type="ECO:0000313" key="3">
    <source>
        <dbReference type="Proteomes" id="UP001049176"/>
    </source>
</evidence>
<dbReference type="InterPro" id="IPR000210">
    <property type="entry name" value="BTB/POZ_dom"/>
</dbReference>
<name>A0A9P7RR69_9AGAR</name>
<evidence type="ECO:0000259" key="1">
    <source>
        <dbReference type="PROSITE" id="PS50097"/>
    </source>
</evidence>
<dbReference type="OrthoDB" id="2879636at2759"/>
<dbReference type="Gene3D" id="3.30.710.10">
    <property type="entry name" value="Potassium Channel Kv1.1, Chain A"/>
    <property type="match status" value="1"/>
</dbReference>
<accession>A0A9P7RR69</accession>
<sequence length="347" mass="40223">MDDVVYQRGDPWFSDGNIILVTNDQKSPIAFRVHKGVLSRHSEVFQGMFEMPQPQSVFDAPEDCQVVPMHDLSVELSILVKALYDGPSFANRSIDDFFYLAGILRLSTKYCIGHLRTQAIHFLTETWCYTLRGHDNMVDLAVKTPSVNQMSYPFVHPIHVLNLARETNVRIVLPSVFYFLSLYPLNDLLRADHPKLLTKHPSKPSSELHPRDIKDYTLMFQRRLDLLMDFTRRICGERKPTEGCTNQKACIRHFTRATFRLERSWKMRTGVFYFMSDAMTEVLQDGTFCILCREAFQQEVTQYRQHAWNELPSVLGLPCWEDLINDEIPSGRIPSSTITLEQELQQV</sequence>
<proteinExistence type="predicted"/>
<gene>
    <name evidence="2" type="ORF">E1B28_012298</name>
</gene>
<comment type="caution">
    <text evidence="2">The sequence shown here is derived from an EMBL/GenBank/DDBJ whole genome shotgun (WGS) entry which is preliminary data.</text>
</comment>
<dbReference type="InterPro" id="IPR011333">
    <property type="entry name" value="SKP1/BTB/POZ_sf"/>
</dbReference>
<dbReference type="Pfam" id="PF00651">
    <property type="entry name" value="BTB"/>
    <property type="match status" value="1"/>
</dbReference>
<dbReference type="CDD" id="cd18186">
    <property type="entry name" value="BTB_POZ_ZBTB_KLHL-like"/>
    <property type="match status" value="1"/>
</dbReference>
<protein>
    <recommendedName>
        <fullName evidence="1">BTB domain-containing protein</fullName>
    </recommendedName>
</protein>
<dbReference type="AlphaFoldDB" id="A0A9P7RR69"/>
<dbReference type="GeneID" id="66081373"/>
<dbReference type="EMBL" id="CM032188">
    <property type="protein sequence ID" value="KAG7088286.1"/>
    <property type="molecule type" value="Genomic_DNA"/>
</dbReference>
<dbReference type="KEGG" id="more:E1B28_012298"/>
<reference evidence="2" key="1">
    <citation type="journal article" date="2021" name="Genome Biol. Evol.">
        <title>The assembled and annotated genome of the fairy-ring fungus Marasmius oreades.</title>
        <authorList>
            <person name="Hiltunen M."/>
            <person name="Ament-Velasquez S.L."/>
            <person name="Johannesson H."/>
        </authorList>
    </citation>
    <scope>NUCLEOTIDE SEQUENCE</scope>
    <source>
        <strain evidence="2">03SP1</strain>
    </source>
</reference>
<organism evidence="2 3">
    <name type="scientific">Marasmius oreades</name>
    <name type="common">fairy-ring Marasmius</name>
    <dbReference type="NCBI Taxonomy" id="181124"/>
    <lineage>
        <taxon>Eukaryota</taxon>
        <taxon>Fungi</taxon>
        <taxon>Dikarya</taxon>
        <taxon>Basidiomycota</taxon>
        <taxon>Agaricomycotina</taxon>
        <taxon>Agaricomycetes</taxon>
        <taxon>Agaricomycetidae</taxon>
        <taxon>Agaricales</taxon>
        <taxon>Marasmiineae</taxon>
        <taxon>Marasmiaceae</taxon>
        <taxon>Marasmius</taxon>
    </lineage>
</organism>
<dbReference type="PROSITE" id="PS50097">
    <property type="entry name" value="BTB"/>
    <property type="match status" value="1"/>
</dbReference>
<dbReference type="RefSeq" id="XP_043004757.1">
    <property type="nucleotide sequence ID" value="XM_043157390.1"/>
</dbReference>